<dbReference type="Pfam" id="PF09744">
    <property type="entry name" value="RH1"/>
    <property type="match status" value="1"/>
</dbReference>
<dbReference type="AlphaFoldDB" id="A0A8S1AH16"/>
<dbReference type="Proteomes" id="UP000494256">
    <property type="component" value="Unassembled WGS sequence"/>
</dbReference>
<dbReference type="Gene3D" id="1.20.58.1770">
    <property type="match status" value="1"/>
</dbReference>
<dbReference type="EMBL" id="CADEBD010000327">
    <property type="protein sequence ID" value="CAB3245600.1"/>
    <property type="molecule type" value="Genomic_DNA"/>
</dbReference>
<dbReference type="InterPro" id="IPR034744">
    <property type="entry name" value="RH2"/>
</dbReference>
<evidence type="ECO:0008006" key="7">
    <source>
        <dbReference type="Google" id="ProtNLM"/>
    </source>
</evidence>
<dbReference type="InterPro" id="IPR034743">
    <property type="entry name" value="RH1"/>
</dbReference>
<feature type="region of interest" description="Disordered" evidence="2">
    <location>
        <begin position="313"/>
        <end position="352"/>
    </location>
</feature>
<dbReference type="OrthoDB" id="8193306at2759"/>
<dbReference type="PANTHER" id="PTHR21502">
    <property type="entry name" value="ZINC FINGER PROTEIN DZIP1"/>
    <property type="match status" value="1"/>
</dbReference>
<dbReference type="SUPFAM" id="SSF161256">
    <property type="entry name" value="RILP dimerisation region"/>
    <property type="match status" value="1"/>
</dbReference>
<dbReference type="GO" id="GO:0005737">
    <property type="term" value="C:cytoplasm"/>
    <property type="evidence" value="ECO:0007669"/>
    <property type="project" value="TreeGrafter"/>
</dbReference>
<proteinExistence type="predicted"/>
<dbReference type="InterPro" id="IPR051241">
    <property type="entry name" value="DZIP_RILPL"/>
</dbReference>
<dbReference type="PANTHER" id="PTHR21502:SF4">
    <property type="entry name" value="RILP-LIKE PROTEIN HOMOLOG"/>
    <property type="match status" value="1"/>
</dbReference>
<comment type="caution">
    <text evidence="5">The sequence shown here is derived from an EMBL/GenBank/DDBJ whole genome shotgun (WGS) entry which is preliminary data.</text>
</comment>
<evidence type="ECO:0000259" key="3">
    <source>
        <dbReference type="PROSITE" id="PS51776"/>
    </source>
</evidence>
<reference evidence="5 6" key="1">
    <citation type="submission" date="2020-04" db="EMBL/GenBank/DDBJ databases">
        <authorList>
            <person name="Wallbank WR R."/>
            <person name="Pardo Diaz C."/>
            <person name="Kozak K."/>
            <person name="Martin S."/>
            <person name="Jiggins C."/>
            <person name="Moest M."/>
            <person name="Warren A I."/>
            <person name="Byers J.R.P. K."/>
            <person name="Montejo-Kovacevich G."/>
            <person name="Yen C E."/>
        </authorList>
    </citation>
    <scope>NUCLEOTIDE SEQUENCE [LARGE SCALE GENOMIC DNA]</scope>
</reference>
<keyword evidence="1" id="KW-0175">Coiled coil</keyword>
<feature type="region of interest" description="Disordered" evidence="2">
    <location>
        <begin position="251"/>
        <end position="281"/>
    </location>
</feature>
<feature type="compositionally biased region" description="Polar residues" evidence="2">
    <location>
        <begin position="251"/>
        <end position="260"/>
    </location>
</feature>
<evidence type="ECO:0000259" key="4">
    <source>
        <dbReference type="PROSITE" id="PS51777"/>
    </source>
</evidence>
<accession>A0A8S1AH16</accession>
<dbReference type="GO" id="GO:0051959">
    <property type="term" value="F:dynein light intermediate chain binding"/>
    <property type="evidence" value="ECO:0007669"/>
    <property type="project" value="TreeGrafter"/>
</dbReference>
<dbReference type="GO" id="GO:0031267">
    <property type="term" value="F:small GTPase binding"/>
    <property type="evidence" value="ECO:0007669"/>
    <property type="project" value="TreeGrafter"/>
</dbReference>
<gene>
    <name evidence="5" type="ORF">APLA_LOCUS11165</name>
</gene>
<dbReference type="PROSITE" id="PS51776">
    <property type="entry name" value="RH1"/>
    <property type="match status" value="1"/>
</dbReference>
<feature type="region of interest" description="Disordered" evidence="2">
    <location>
        <begin position="382"/>
        <end position="401"/>
    </location>
</feature>
<evidence type="ECO:0000313" key="6">
    <source>
        <dbReference type="Proteomes" id="UP000494256"/>
    </source>
</evidence>
<sequence>MADFDDEVTVVDVYDLASDIGKECEIIIEKYGPDAVTALLPKVINALELLENLAVRNEKENQALQELTAKISQLENDKIEKAEYRQRFEKEIEAIEEQWRTESAELVTAVARLQDENKRLRRTINAPADGTSAPPSPAREHDQEVLSRLSSTAEKQRATLRNQESQLQEKQQLIDSLTNQVDKLRQVSRDLRRKHKSLQNQHLPDGTDRIISGYLLENLLPEQKPEMRLVCEERSELTAIVESQQRDITALQQDSAQNKKCPSCGAASPDGIEDDDQSSKPTFSVRELRAILHERNELKLKLSRAEEQLNALQVDQQHDSGSDTSPSASTAAVDDEAPVQGPLPAEPDDAPWKRSSGIRKFFRKLFVESDIAVGGFQRRSLSSLARRTPPPPAAAAPTPSAQELQDLNLGTQEFDSWLGEKFDENDEFKNEAYDDSFTCDIPLQRSISLDRGIDIFSHFQRIGSEWSGSFHSVWTVGTEESEEGYGTMTERYRSFDDVPASLVTRSRRASTGGRDATSERNIALTVLKDSCKGIDTSKGTMSPQIRILSRCNTVSETFESINDSTNNKEIFERERHVVKSRKKLKVVIPKLQGITKSCPVSPNIQRLRNFSFRSSAEDFVSSYISDNDVDENLELSEPFCKSISVDQDYGDIKKQRRSGLLAIKREYSLRKGVLVKQEFQNCAKLGRRRGSLEYVRATSAGLKDKNSGKLQKDVTISSDGDLRIGPKIIICRAGSTINGSFAESKKHLTSNLVDISRNCDCRICTEGDKESYVQKAMNKFFVKVVSYRDYTRKLYWETNNWNENEMYNCFMHILKLLLGLWLRHHDHN</sequence>
<dbReference type="CDD" id="cd14445">
    <property type="entry name" value="RILP-like"/>
    <property type="match status" value="1"/>
</dbReference>
<protein>
    <recommendedName>
        <fullName evidence="7">RILP-like protein homolog</fullName>
    </recommendedName>
</protein>
<dbReference type="GO" id="GO:0060271">
    <property type="term" value="P:cilium assembly"/>
    <property type="evidence" value="ECO:0007669"/>
    <property type="project" value="TreeGrafter"/>
</dbReference>
<name>A0A8S1AH16_ARCPL</name>
<evidence type="ECO:0000256" key="1">
    <source>
        <dbReference type="ARBA" id="ARBA00023054"/>
    </source>
</evidence>
<dbReference type="GO" id="GO:0036064">
    <property type="term" value="C:ciliary basal body"/>
    <property type="evidence" value="ECO:0007669"/>
    <property type="project" value="TreeGrafter"/>
</dbReference>
<evidence type="ECO:0000313" key="5">
    <source>
        <dbReference type="EMBL" id="CAB3245600.1"/>
    </source>
</evidence>
<dbReference type="PROSITE" id="PS51777">
    <property type="entry name" value="RH2"/>
    <property type="match status" value="1"/>
</dbReference>
<organism evidence="5 6">
    <name type="scientific">Arctia plantaginis</name>
    <name type="common">Wood tiger moth</name>
    <name type="synonym">Phalaena plantaginis</name>
    <dbReference type="NCBI Taxonomy" id="874455"/>
    <lineage>
        <taxon>Eukaryota</taxon>
        <taxon>Metazoa</taxon>
        <taxon>Ecdysozoa</taxon>
        <taxon>Arthropoda</taxon>
        <taxon>Hexapoda</taxon>
        <taxon>Insecta</taxon>
        <taxon>Pterygota</taxon>
        <taxon>Neoptera</taxon>
        <taxon>Endopterygota</taxon>
        <taxon>Lepidoptera</taxon>
        <taxon>Glossata</taxon>
        <taxon>Ditrysia</taxon>
        <taxon>Noctuoidea</taxon>
        <taxon>Erebidae</taxon>
        <taxon>Arctiinae</taxon>
        <taxon>Arctia</taxon>
    </lineage>
</organism>
<feature type="domain" description="RH1" evidence="3">
    <location>
        <begin position="1"/>
        <end position="84"/>
    </location>
</feature>
<evidence type="ECO:0000256" key="2">
    <source>
        <dbReference type="SAM" id="MobiDB-lite"/>
    </source>
</evidence>
<feature type="region of interest" description="Disordered" evidence="2">
    <location>
        <begin position="122"/>
        <end position="142"/>
    </location>
</feature>
<feature type="domain" description="RH2" evidence="4">
    <location>
        <begin position="280"/>
        <end position="361"/>
    </location>
</feature>